<organism evidence="1 2">
    <name type="scientific">Aureibaculum flavum</name>
    <dbReference type="NCBI Taxonomy" id="2795986"/>
    <lineage>
        <taxon>Bacteria</taxon>
        <taxon>Pseudomonadati</taxon>
        <taxon>Bacteroidota</taxon>
        <taxon>Flavobacteriia</taxon>
        <taxon>Flavobacteriales</taxon>
        <taxon>Flavobacteriaceae</taxon>
        <taxon>Aureibaculum</taxon>
    </lineage>
</organism>
<evidence type="ECO:0000313" key="2">
    <source>
        <dbReference type="Proteomes" id="UP000623301"/>
    </source>
</evidence>
<gene>
    <name evidence="1" type="ORF">JBL43_14985</name>
</gene>
<sequence length="197" mass="23000">MNYEFYAEIEDKIDVLNYIINELELKIFDSYSKYDESIIEYKSVEEIINHNDLKNGTEYATSFRLWHPIFSPKVLVEKINLNPEKCNGHTFRYAARGWGMINLHFGGLKKNRLHRSSIGHFNEKGALRIETSNHINGKVTDWNWKDISKISRKLKYQIDKKMTVEKISSYGVLAAAYKLKENGSELAYGIVNLRDML</sequence>
<dbReference type="RefSeq" id="WP_198842219.1">
    <property type="nucleotide sequence ID" value="NZ_JAEHFJ010000008.1"/>
</dbReference>
<keyword evidence="2" id="KW-1185">Reference proteome</keyword>
<protein>
    <submittedName>
        <fullName evidence="1">Uncharacterized protein</fullName>
    </submittedName>
</protein>
<name>A0ABS0WUC3_9FLAO</name>
<evidence type="ECO:0000313" key="1">
    <source>
        <dbReference type="EMBL" id="MBJ2175555.1"/>
    </source>
</evidence>
<reference evidence="1 2" key="1">
    <citation type="submission" date="2020-12" db="EMBL/GenBank/DDBJ databases">
        <title>Aureibaculum luteum sp. nov. and Aureibaculum flavum sp. nov., novel members of the family Flavobacteriaceae isolated from Antarctic intertidal sediments.</title>
        <authorList>
            <person name="He X."/>
            <person name="Zhang X."/>
        </authorList>
    </citation>
    <scope>NUCLEOTIDE SEQUENCE [LARGE SCALE GENOMIC DNA]</scope>
    <source>
        <strain evidence="1 2">A20</strain>
    </source>
</reference>
<accession>A0ABS0WUC3</accession>
<dbReference type="Proteomes" id="UP000623301">
    <property type="component" value="Unassembled WGS sequence"/>
</dbReference>
<proteinExistence type="predicted"/>
<comment type="caution">
    <text evidence="1">The sequence shown here is derived from an EMBL/GenBank/DDBJ whole genome shotgun (WGS) entry which is preliminary data.</text>
</comment>
<dbReference type="EMBL" id="JAEHFJ010000008">
    <property type="protein sequence ID" value="MBJ2175555.1"/>
    <property type="molecule type" value="Genomic_DNA"/>
</dbReference>